<dbReference type="Pfam" id="PF08241">
    <property type="entry name" value="Methyltransf_11"/>
    <property type="match status" value="1"/>
</dbReference>
<dbReference type="AlphaFoldDB" id="A0A5R8Z2Q8"/>
<dbReference type="CDD" id="cd02440">
    <property type="entry name" value="AdoMet_MTases"/>
    <property type="match status" value="1"/>
</dbReference>
<comment type="caution">
    <text evidence="2">The sequence shown here is derived from an EMBL/GenBank/DDBJ whole genome shotgun (WGS) entry which is preliminary data.</text>
</comment>
<dbReference type="GO" id="GO:0032259">
    <property type="term" value="P:methylation"/>
    <property type="evidence" value="ECO:0007669"/>
    <property type="project" value="UniProtKB-KW"/>
</dbReference>
<organism evidence="2 3">
    <name type="scientific">Microbispora triticiradicis</name>
    <dbReference type="NCBI Taxonomy" id="2200763"/>
    <lineage>
        <taxon>Bacteria</taxon>
        <taxon>Bacillati</taxon>
        <taxon>Actinomycetota</taxon>
        <taxon>Actinomycetes</taxon>
        <taxon>Streptosporangiales</taxon>
        <taxon>Streptosporangiaceae</taxon>
        <taxon>Microbispora</taxon>
    </lineage>
</organism>
<dbReference type="PANTHER" id="PTHR43861">
    <property type="entry name" value="TRANS-ACONITATE 2-METHYLTRANSFERASE-RELATED"/>
    <property type="match status" value="1"/>
</dbReference>
<dbReference type="Gene3D" id="3.40.50.150">
    <property type="entry name" value="Vaccinia Virus protein VP39"/>
    <property type="match status" value="1"/>
</dbReference>
<gene>
    <name evidence="2" type="ORF">FED44_14930</name>
</gene>
<dbReference type="OrthoDB" id="3636702at2"/>
<dbReference type="InterPro" id="IPR029063">
    <property type="entry name" value="SAM-dependent_MTases_sf"/>
</dbReference>
<keyword evidence="2" id="KW-0489">Methyltransferase</keyword>
<dbReference type="PANTHER" id="PTHR43861:SF1">
    <property type="entry name" value="TRANS-ACONITATE 2-METHYLTRANSFERASE"/>
    <property type="match status" value="1"/>
</dbReference>
<proteinExistence type="predicted"/>
<accession>A0A5R8Z2Q8</accession>
<keyword evidence="2" id="KW-0808">Transferase</keyword>
<dbReference type="GO" id="GO:0008757">
    <property type="term" value="F:S-adenosylmethionine-dependent methyltransferase activity"/>
    <property type="evidence" value="ECO:0007669"/>
    <property type="project" value="InterPro"/>
</dbReference>
<sequence>MNDKIFQAGSTAEAQSIMEEYLERISQHEVVLGVRASALDLLSVGTGERVLDAGCGLGEVARDLARLVGPAGSVVAVDLNPAMLAAARRRHVGVPEAGTITYRIGDVASLDHSGAFDVVWCERVLQHVADPGSAVRALARTLGPGGRLCVIDVDWSGLVVDGVDQTVTERVLDAFRGKVSHPTVGRTLRRRLLRAGLVDPVLRAVQAVSTRLDDAASVVPVLDRRESGLVPDADRSLWFRSLDLADARGELTIALPIYVAVARRPR</sequence>
<evidence type="ECO:0000313" key="2">
    <source>
        <dbReference type="EMBL" id="TLP59595.1"/>
    </source>
</evidence>
<dbReference type="Proteomes" id="UP000309033">
    <property type="component" value="Unassembled WGS sequence"/>
</dbReference>
<feature type="domain" description="Methyltransferase type 11" evidence="1">
    <location>
        <begin position="51"/>
        <end position="149"/>
    </location>
</feature>
<dbReference type="EMBL" id="VANP01000005">
    <property type="protein sequence ID" value="TLP59595.1"/>
    <property type="molecule type" value="Genomic_DNA"/>
</dbReference>
<evidence type="ECO:0000259" key="1">
    <source>
        <dbReference type="Pfam" id="PF08241"/>
    </source>
</evidence>
<reference evidence="2" key="1">
    <citation type="submission" date="2019-05" db="EMBL/GenBank/DDBJ databases">
        <title>Isolation, diversity and antifungal activity of Actinobacteria from wheat.</title>
        <authorList>
            <person name="Yu B."/>
        </authorList>
    </citation>
    <scope>NUCLEOTIDE SEQUENCE [LARGE SCALE GENOMIC DNA]</scope>
    <source>
        <strain evidence="2">NEAU-HEGS1-5</strain>
    </source>
</reference>
<name>A0A5R8Z2Q8_9ACTN</name>
<protein>
    <submittedName>
        <fullName evidence="2">Methyltransferase domain-containing protein</fullName>
    </submittedName>
</protein>
<dbReference type="InterPro" id="IPR013216">
    <property type="entry name" value="Methyltransf_11"/>
</dbReference>
<keyword evidence="3" id="KW-1185">Reference proteome</keyword>
<evidence type="ECO:0000313" key="3">
    <source>
        <dbReference type="Proteomes" id="UP000309033"/>
    </source>
</evidence>
<dbReference type="SUPFAM" id="SSF53335">
    <property type="entry name" value="S-adenosyl-L-methionine-dependent methyltransferases"/>
    <property type="match status" value="1"/>
</dbReference>